<reference evidence="1 2" key="1">
    <citation type="submission" date="2021-05" db="EMBL/GenBank/DDBJ databases">
        <title>Description of Cellulomonas sp. DKR-3 sp. nov.</title>
        <authorList>
            <person name="Dahal R.H."/>
            <person name="Chaudhary D.K."/>
        </authorList>
    </citation>
    <scope>NUCLEOTIDE SEQUENCE [LARGE SCALE GENOMIC DNA]</scope>
    <source>
        <strain evidence="1 2">DKR-3</strain>
    </source>
</reference>
<protein>
    <submittedName>
        <fullName evidence="1">Uncharacterized protein</fullName>
    </submittedName>
</protein>
<organism evidence="1 2">
    <name type="scientific">Cellulomonas fulva</name>
    <dbReference type="NCBI Taxonomy" id="2835530"/>
    <lineage>
        <taxon>Bacteria</taxon>
        <taxon>Bacillati</taxon>
        <taxon>Actinomycetota</taxon>
        <taxon>Actinomycetes</taxon>
        <taxon>Micrococcales</taxon>
        <taxon>Cellulomonadaceae</taxon>
        <taxon>Cellulomonas</taxon>
    </lineage>
</organism>
<dbReference type="RefSeq" id="WP_214352484.1">
    <property type="nucleotide sequence ID" value="NZ_JAHBOH010000002.1"/>
</dbReference>
<dbReference type="EMBL" id="JAHBOH010000002">
    <property type="protein sequence ID" value="MBT0995489.1"/>
    <property type="molecule type" value="Genomic_DNA"/>
</dbReference>
<keyword evidence="2" id="KW-1185">Reference proteome</keyword>
<evidence type="ECO:0000313" key="2">
    <source>
        <dbReference type="Proteomes" id="UP000722125"/>
    </source>
</evidence>
<comment type="caution">
    <text evidence="1">The sequence shown here is derived from an EMBL/GenBank/DDBJ whole genome shotgun (WGS) entry which is preliminary data.</text>
</comment>
<proteinExistence type="predicted"/>
<gene>
    <name evidence="1" type="ORF">KIN34_14475</name>
</gene>
<evidence type="ECO:0000313" key="1">
    <source>
        <dbReference type="EMBL" id="MBT0995489.1"/>
    </source>
</evidence>
<dbReference type="Proteomes" id="UP000722125">
    <property type="component" value="Unassembled WGS sequence"/>
</dbReference>
<accession>A0ABS5U263</accession>
<sequence>MHTYLAKRTRSGRVVAVGAPADLSHDIGTRAELVAPDGTQTATAVLTGVGRIWSDPDTGTDQAYGYMDARSQSTAGAA</sequence>
<name>A0ABS5U263_9CELL</name>